<accession>A0A9X0R2N0</accession>
<organism evidence="2 3">
    <name type="scientific">Siccirubricoccus deserti</name>
    <dbReference type="NCBI Taxonomy" id="2013562"/>
    <lineage>
        <taxon>Bacteria</taxon>
        <taxon>Pseudomonadati</taxon>
        <taxon>Pseudomonadota</taxon>
        <taxon>Alphaproteobacteria</taxon>
        <taxon>Acetobacterales</taxon>
        <taxon>Roseomonadaceae</taxon>
        <taxon>Siccirubricoccus</taxon>
    </lineage>
</organism>
<dbReference type="Pfam" id="PF03401">
    <property type="entry name" value="TctC"/>
    <property type="match status" value="1"/>
</dbReference>
<dbReference type="Proteomes" id="UP000600101">
    <property type="component" value="Unassembled WGS sequence"/>
</dbReference>
<dbReference type="EMBL" id="JACOMF010000026">
    <property type="protein sequence ID" value="MBC4017283.1"/>
    <property type="molecule type" value="Genomic_DNA"/>
</dbReference>
<evidence type="ECO:0000313" key="3">
    <source>
        <dbReference type="Proteomes" id="UP000600101"/>
    </source>
</evidence>
<keyword evidence="3" id="KW-1185">Reference proteome</keyword>
<dbReference type="Gene3D" id="3.40.190.10">
    <property type="entry name" value="Periplasmic binding protein-like II"/>
    <property type="match status" value="1"/>
</dbReference>
<reference evidence="2" key="1">
    <citation type="submission" date="2020-08" db="EMBL/GenBank/DDBJ databases">
        <authorList>
            <person name="Hu Y."/>
            <person name="Nguyen S.V."/>
            <person name="Li F."/>
            <person name="Fanning S."/>
        </authorList>
    </citation>
    <scope>NUCLEOTIDE SEQUENCE</scope>
    <source>
        <strain evidence="2">SYSU D8009</strain>
    </source>
</reference>
<dbReference type="AlphaFoldDB" id="A0A9X0R2N0"/>
<dbReference type="PANTHER" id="PTHR42928">
    <property type="entry name" value="TRICARBOXYLATE-BINDING PROTEIN"/>
    <property type="match status" value="1"/>
</dbReference>
<dbReference type="RefSeq" id="WP_186772048.1">
    <property type="nucleotide sequence ID" value="NZ_JACOMF010000026.1"/>
</dbReference>
<gene>
    <name evidence="2" type="ORF">H7965_18395</name>
</gene>
<dbReference type="InterPro" id="IPR005064">
    <property type="entry name" value="BUG"/>
</dbReference>
<protein>
    <submittedName>
        <fullName evidence="2">Uncharacterized protein</fullName>
    </submittedName>
</protein>
<evidence type="ECO:0000256" key="1">
    <source>
        <dbReference type="ARBA" id="ARBA00006987"/>
    </source>
</evidence>
<dbReference type="Gene3D" id="3.40.190.150">
    <property type="entry name" value="Bordetella uptake gene, domain 1"/>
    <property type="match status" value="2"/>
</dbReference>
<comment type="similarity">
    <text evidence="1">Belongs to the UPF0065 (bug) family.</text>
</comment>
<comment type="caution">
    <text evidence="2">The sequence shown here is derived from an EMBL/GenBank/DDBJ whole genome shotgun (WGS) entry which is preliminary data.</text>
</comment>
<proteinExistence type="inferred from homology"/>
<sequence length="139" mass="14968">MARLAAERMRHRLGQPAVVEARSGASGHIGAEATSGVVPDGYTTGTVSMHTILINPLPFSGRHPLRPGQSRQLYRRHQEGRVRPLAVTTRERWPAPPAVVGAAMAGLSLGSWHLWAGPPGTRSEVIDRLLQAIRAAFAE</sequence>
<evidence type="ECO:0000313" key="2">
    <source>
        <dbReference type="EMBL" id="MBC4017283.1"/>
    </source>
</evidence>
<dbReference type="InterPro" id="IPR042100">
    <property type="entry name" value="Bug_dom1"/>
</dbReference>
<dbReference type="PANTHER" id="PTHR42928:SF5">
    <property type="entry name" value="BLR1237 PROTEIN"/>
    <property type="match status" value="1"/>
</dbReference>
<name>A0A9X0R2N0_9PROT</name>